<dbReference type="PROSITE" id="PS00194">
    <property type="entry name" value="THIOREDOXIN_1"/>
    <property type="match status" value="1"/>
</dbReference>
<reference evidence="4" key="1">
    <citation type="submission" date="2021-01" db="EMBL/GenBank/DDBJ databases">
        <authorList>
            <person name="Corre E."/>
            <person name="Pelletier E."/>
            <person name="Niang G."/>
            <person name="Scheremetjew M."/>
            <person name="Finn R."/>
            <person name="Kale V."/>
            <person name="Holt S."/>
            <person name="Cochrane G."/>
            <person name="Meng A."/>
            <person name="Brown T."/>
            <person name="Cohen L."/>
        </authorList>
    </citation>
    <scope>NUCLEOTIDE SEQUENCE</scope>
    <source>
        <strain evidence="4">B650</strain>
    </source>
</reference>
<evidence type="ECO:0000313" key="4">
    <source>
        <dbReference type="EMBL" id="CAD9561789.1"/>
    </source>
</evidence>
<gene>
    <name evidence="4" type="ORF">LDAN0321_LOCUS3217</name>
</gene>
<feature type="signal peptide" evidence="2">
    <location>
        <begin position="1"/>
        <end position="25"/>
    </location>
</feature>
<keyword evidence="1" id="KW-1015">Disulfide bond</keyword>
<keyword evidence="2" id="KW-0732">Signal</keyword>
<organism evidence="4">
    <name type="scientific">Leptocylindrus danicus</name>
    <dbReference type="NCBI Taxonomy" id="163516"/>
    <lineage>
        <taxon>Eukaryota</taxon>
        <taxon>Sar</taxon>
        <taxon>Stramenopiles</taxon>
        <taxon>Ochrophyta</taxon>
        <taxon>Bacillariophyta</taxon>
        <taxon>Coscinodiscophyceae</taxon>
        <taxon>Chaetocerotophycidae</taxon>
        <taxon>Leptocylindrales</taxon>
        <taxon>Leptocylindraceae</taxon>
        <taxon>Leptocylindrus</taxon>
    </lineage>
</organism>
<feature type="domain" description="Thioredoxin" evidence="3">
    <location>
        <begin position="33"/>
        <end position="159"/>
    </location>
</feature>
<dbReference type="PANTHER" id="PTHR45663:SF15">
    <property type="entry name" value="THIOREDOXIN Y1, CHLOROPLASTIC"/>
    <property type="match status" value="1"/>
</dbReference>
<dbReference type="GO" id="GO:0015035">
    <property type="term" value="F:protein-disulfide reductase activity"/>
    <property type="evidence" value="ECO:0007669"/>
    <property type="project" value="TreeGrafter"/>
</dbReference>
<sequence>MQPFLNISIVATFLAVISHVHFSNAAFTTHSKYASSTTSSVRKFHPALAANKKYRNFDEMLSKYGEQPVLVDFHAKWCGPCRLMEKELSEASSHLGEENLQVFRIDTEKFPSLGSRFGIDALPTTILFKDGKPVHRFVGVIAAGKIIEQIGVFMEENSSTIEQCNHIAGDFLDSVGA</sequence>
<dbReference type="EMBL" id="HBGY01005283">
    <property type="protein sequence ID" value="CAD9561789.1"/>
    <property type="molecule type" value="Transcribed_RNA"/>
</dbReference>
<name>A0A7S2JZF6_9STRA</name>
<feature type="chain" id="PRO_5030990691" description="Thioredoxin domain-containing protein" evidence="2">
    <location>
        <begin position="26"/>
        <end position="177"/>
    </location>
</feature>
<accession>A0A7S2JZF6</accession>
<dbReference type="SUPFAM" id="SSF52833">
    <property type="entry name" value="Thioredoxin-like"/>
    <property type="match status" value="1"/>
</dbReference>
<dbReference type="InterPro" id="IPR013766">
    <property type="entry name" value="Thioredoxin_domain"/>
</dbReference>
<dbReference type="InterPro" id="IPR017937">
    <property type="entry name" value="Thioredoxin_CS"/>
</dbReference>
<evidence type="ECO:0000256" key="2">
    <source>
        <dbReference type="SAM" id="SignalP"/>
    </source>
</evidence>
<evidence type="ECO:0000259" key="3">
    <source>
        <dbReference type="PROSITE" id="PS51352"/>
    </source>
</evidence>
<dbReference type="CDD" id="cd02947">
    <property type="entry name" value="TRX_family"/>
    <property type="match status" value="1"/>
</dbReference>
<protein>
    <recommendedName>
        <fullName evidence="3">Thioredoxin domain-containing protein</fullName>
    </recommendedName>
</protein>
<dbReference type="GO" id="GO:0005737">
    <property type="term" value="C:cytoplasm"/>
    <property type="evidence" value="ECO:0007669"/>
    <property type="project" value="TreeGrafter"/>
</dbReference>
<evidence type="ECO:0000256" key="1">
    <source>
        <dbReference type="ARBA" id="ARBA00023157"/>
    </source>
</evidence>
<dbReference type="PROSITE" id="PS51352">
    <property type="entry name" value="THIOREDOXIN_2"/>
    <property type="match status" value="1"/>
</dbReference>
<dbReference type="AlphaFoldDB" id="A0A7S2JZF6"/>
<dbReference type="InterPro" id="IPR036249">
    <property type="entry name" value="Thioredoxin-like_sf"/>
</dbReference>
<dbReference type="Pfam" id="PF00085">
    <property type="entry name" value="Thioredoxin"/>
    <property type="match status" value="1"/>
</dbReference>
<dbReference type="PRINTS" id="PR00421">
    <property type="entry name" value="THIOREDOXIN"/>
</dbReference>
<dbReference type="Gene3D" id="3.40.30.10">
    <property type="entry name" value="Glutaredoxin"/>
    <property type="match status" value="1"/>
</dbReference>
<dbReference type="PANTHER" id="PTHR45663">
    <property type="entry name" value="GEO12009P1"/>
    <property type="match status" value="1"/>
</dbReference>
<proteinExistence type="predicted"/>